<dbReference type="PANTHER" id="PTHR44019:SF8">
    <property type="entry name" value="POC1 CENTRIOLAR PROTEIN HOMOLOG"/>
    <property type="match status" value="1"/>
</dbReference>
<reference evidence="7" key="1">
    <citation type="journal article" date="2021" name="Genome Biol. Evol.">
        <title>A High-Quality Reference Genome for a Parasitic Bivalve with Doubly Uniparental Inheritance (Bivalvia: Unionida).</title>
        <authorList>
            <person name="Smith C.H."/>
        </authorList>
    </citation>
    <scope>NUCLEOTIDE SEQUENCE</scope>
    <source>
        <strain evidence="7">CHS0354</strain>
    </source>
</reference>
<reference evidence="7" key="2">
    <citation type="journal article" date="2021" name="Genome Biol. Evol.">
        <title>Developing a high-quality reference genome for a parasitic bivalve with doubly uniparental inheritance (Bivalvia: Unionida).</title>
        <authorList>
            <person name="Smith C.H."/>
        </authorList>
    </citation>
    <scope>NUCLEOTIDE SEQUENCE</scope>
    <source>
        <strain evidence="7">CHS0354</strain>
        <tissue evidence="7">Mantle</tissue>
    </source>
</reference>
<dbReference type="NCBIfam" id="TIGR02543">
    <property type="entry name" value="List_Bact_rpt"/>
    <property type="match status" value="1"/>
</dbReference>
<dbReference type="InterPro" id="IPR050505">
    <property type="entry name" value="WDR55/POC1"/>
</dbReference>
<accession>A0AAE0RZG7</accession>
<dbReference type="InterPro" id="IPR003961">
    <property type="entry name" value="FN3_dom"/>
</dbReference>
<dbReference type="InterPro" id="IPR036116">
    <property type="entry name" value="FN3_sf"/>
</dbReference>
<dbReference type="Gene3D" id="2.130.10.10">
    <property type="entry name" value="YVTN repeat-like/Quinoprotein amine dehydrogenase"/>
    <property type="match status" value="3"/>
</dbReference>
<dbReference type="PANTHER" id="PTHR44019">
    <property type="entry name" value="WD REPEAT-CONTAINING PROTEIN 55"/>
    <property type="match status" value="1"/>
</dbReference>
<reference evidence="7" key="3">
    <citation type="submission" date="2023-05" db="EMBL/GenBank/DDBJ databases">
        <authorList>
            <person name="Smith C.H."/>
        </authorList>
    </citation>
    <scope>NUCLEOTIDE SEQUENCE</scope>
    <source>
        <strain evidence="7">CHS0354</strain>
        <tissue evidence="7">Mantle</tissue>
    </source>
</reference>
<dbReference type="PRINTS" id="PR00320">
    <property type="entry name" value="GPROTEINBRPT"/>
</dbReference>
<dbReference type="Gene3D" id="2.60.40.10">
    <property type="entry name" value="Immunoglobulins"/>
    <property type="match status" value="2"/>
</dbReference>
<feature type="repeat" description="WD" evidence="5">
    <location>
        <begin position="661"/>
        <end position="702"/>
    </location>
</feature>
<dbReference type="SMART" id="SM00429">
    <property type="entry name" value="IPT"/>
    <property type="match status" value="1"/>
</dbReference>
<dbReference type="Pfam" id="PF00041">
    <property type="entry name" value="fn3"/>
    <property type="match status" value="1"/>
</dbReference>
<evidence type="ECO:0000313" key="7">
    <source>
        <dbReference type="EMBL" id="KAK3582368.1"/>
    </source>
</evidence>
<dbReference type="InterPro" id="IPR013378">
    <property type="entry name" value="InlB-like_B-rpt"/>
</dbReference>
<dbReference type="InterPro" id="IPR020472">
    <property type="entry name" value="WD40_PAC1"/>
</dbReference>
<dbReference type="InterPro" id="IPR015943">
    <property type="entry name" value="WD40/YVTN_repeat-like_dom_sf"/>
</dbReference>
<dbReference type="InterPro" id="IPR013783">
    <property type="entry name" value="Ig-like_fold"/>
</dbReference>
<dbReference type="Proteomes" id="UP001195483">
    <property type="component" value="Unassembled WGS sequence"/>
</dbReference>
<evidence type="ECO:0000256" key="3">
    <source>
        <dbReference type="ARBA" id="ARBA00022737"/>
    </source>
</evidence>
<comment type="caution">
    <text evidence="7">The sequence shown here is derived from an EMBL/GenBank/DDBJ whole genome shotgun (WGS) entry which is preliminary data.</text>
</comment>
<dbReference type="SMART" id="SM00060">
    <property type="entry name" value="FN3"/>
    <property type="match status" value="1"/>
</dbReference>
<evidence type="ECO:0000259" key="6">
    <source>
        <dbReference type="PROSITE" id="PS50853"/>
    </source>
</evidence>
<feature type="repeat" description="WD" evidence="5">
    <location>
        <begin position="798"/>
        <end position="839"/>
    </location>
</feature>
<evidence type="ECO:0000256" key="1">
    <source>
        <dbReference type="ARBA" id="ARBA00004196"/>
    </source>
</evidence>
<dbReference type="CDD" id="cd00603">
    <property type="entry name" value="IPT_PCSR"/>
    <property type="match status" value="1"/>
</dbReference>
<dbReference type="Pfam" id="PF01833">
    <property type="entry name" value="TIG"/>
    <property type="match status" value="1"/>
</dbReference>
<evidence type="ECO:0000256" key="4">
    <source>
        <dbReference type="ARBA" id="ARBA00037984"/>
    </source>
</evidence>
<dbReference type="PROSITE" id="PS50853">
    <property type="entry name" value="FN3"/>
    <property type="match status" value="1"/>
</dbReference>
<dbReference type="EMBL" id="JAEAOA010001427">
    <property type="protein sequence ID" value="KAK3582368.1"/>
    <property type="molecule type" value="Genomic_DNA"/>
</dbReference>
<comment type="subcellular location">
    <subcellularLocation>
        <location evidence="1">Cell envelope</location>
    </subcellularLocation>
</comment>
<dbReference type="InterPro" id="IPR014756">
    <property type="entry name" value="Ig_E-set"/>
</dbReference>
<dbReference type="PROSITE" id="PS50082">
    <property type="entry name" value="WD_REPEATS_2"/>
    <property type="match status" value="7"/>
</dbReference>
<feature type="repeat" description="WD" evidence="5">
    <location>
        <begin position="614"/>
        <end position="655"/>
    </location>
</feature>
<name>A0AAE0RZG7_9BIVA</name>
<dbReference type="Pfam" id="PF00400">
    <property type="entry name" value="WD40"/>
    <property type="match status" value="7"/>
</dbReference>
<dbReference type="Gene3D" id="2.60.40.4270">
    <property type="entry name" value="Listeria-Bacteroides repeat domain"/>
    <property type="match status" value="1"/>
</dbReference>
<dbReference type="InterPro" id="IPR001680">
    <property type="entry name" value="WD40_rpt"/>
</dbReference>
<dbReference type="SUPFAM" id="SSF81296">
    <property type="entry name" value="E set domains"/>
    <property type="match status" value="1"/>
</dbReference>
<evidence type="ECO:0000313" key="8">
    <source>
        <dbReference type="Proteomes" id="UP001195483"/>
    </source>
</evidence>
<dbReference type="Pfam" id="PF09479">
    <property type="entry name" value="Flg_new"/>
    <property type="match status" value="1"/>
</dbReference>
<feature type="repeat" description="WD" evidence="5">
    <location>
        <begin position="843"/>
        <end position="877"/>
    </location>
</feature>
<dbReference type="AlphaFoldDB" id="A0AAE0RZG7"/>
<feature type="repeat" description="WD" evidence="5">
    <location>
        <begin position="751"/>
        <end position="792"/>
    </location>
</feature>
<sequence length="877" mass="94727">MLSNKLFTASVGSILLYNKIGSKIGTQFKALTLLLFALSFFAGGCPAPTPVPDKPTLTITSVTTTQIDLSWSKVNGATSYSLYLNGSTTQLNDNNSAELTYSHKNLTPNSKYTYTLKACNSEGCSAASDAIEVETLTQVTVVELTKGDGTRDRYGAFKITALGTLNNYRLAVREASEAKPTAIEMEAGYHFKRNLSTAPKYLIITNRLDKTNVPLFAWAEAGKNMNSLGTNMLSFDHGLYDNTATGDNRFIEKSLLKPSTNHKLYGKAEGKDDVVELLSFTTDSPQSIIEDANDRLNDTALVKVTFSMRKDEHLIIPLQQRTTPAKLNGTISGVMFNEKGDKEDWKERYSMAIWMVKIMPSNMNNLTKPSSADCFQIRSISDERFLRKVGEVESECPAPAPASYVVKFSTDGGSAIADITVAHGSKATKPTDPTREGYAFADWYKEAALTIMFDFATEIITANITLYAKWTQNQPTITSFSPTTEGAGKNVTITGTNFSTTPPETIVKFNNVAATVVSATATQIVATVPIGATTGKITLTIGTLTVTSATDFTVIQPGDLIRTFSTTTGQQHTSYVRSVAFSPDGTQALSGSSDKTIKLWKVSDGSLIHTFSSTEQHTSSVFSVTFSPDGTHALSGSADNTIKLWRVSDGSLIRTFSTTTGQQHTSWVNSVVFSPDGTQALSGSDDKTIKLWRVSDGSLIHTFSTTGRHVDNVNSVVFSPDGTQALSGSDDKTIKLWKVSDGSLIRTFSSTGQHTQPVYSVAFSPDGTQALSGSADNTIKLWRVSDGSLIRTFSTTTGQQHTSWVNSVVFSPDGTQALSGSDDKTIKLWRVSDGSLIRTFSSTGQHTQPVYSVAFSPDGTQALSGSADNTIKLWQVK</sequence>
<organism evidence="7 8">
    <name type="scientific">Potamilus streckersoni</name>
    <dbReference type="NCBI Taxonomy" id="2493646"/>
    <lineage>
        <taxon>Eukaryota</taxon>
        <taxon>Metazoa</taxon>
        <taxon>Spiralia</taxon>
        <taxon>Lophotrochozoa</taxon>
        <taxon>Mollusca</taxon>
        <taxon>Bivalvia</taxon>
        <taxon>Autobranchia</taxon>
        <taxon>Heteroconchia</taxon>
        <taxon>Palaeoheterodonta</taxon>
        <taxon>Unionida</taxon>
        <taxon>Unionoidea</taxon>
        <taxon>Unionidae</taxon>
        <taxon>Ambleminae</taxon>
        <taxon>Lampsilini</taxon>
        <taxon>Potamilus</taxon>
    </lineage>
</organism>
<dbReference type="InterPro" id="IPR042229">
    <property type="entry name" value="Listeria/Bacterioides_rpt_sf"/>
</dbReference>
<dbReference type="SUPFAM" id="SSF50978">
    <property type="entry name" value="WD40 repeat-like"/>
    <property type="match status" value="1"/>
</dbReference>
<dbReference type="CDD" id="cd00063">
    <property type="entry name" value="FN3"/>
    <property type="match status" value="1"/>
</dbReference>
<keyword evidence="2 5" id="KW-0853">WD repeat</keyword>
<dbReference type="InterPro" id="IPR036322">
    <property type="entry name" value="WD40_repeat_dom_sf"/>
</dbReference>
<proteinExistence type="inferred from homology"/>
<protein>
    <recommendedName>
        <fullName evidence="6">Fibronectin type-III domain-containing protein</fullName>
    </recommendedName>
</protein>
<evidence type="ECO:0000256" key="2">
    <source>
        <dbReference type="ARBA" id="ARBA00022574"/>
    </source>
</evidence>
<feature type="repeat" description="WD" evidence="5">
    <location>
        <begin position="569"/>
        <end position="610"/>
    </location>
</feature>
<feature type="repeat" description="WD" evidence="5">
    <location>
        <begin position="706"/>
        <end position="747"/>
    </location>
</feature>
<dbReference type="CDD" id="cd00200">
    <property type="entry name" value="WD40"/>
    <property type="match status" value="1"/>
</dbReference>
<keyword evidence="3" id="KW-0677">Repeat</keyword>
<feature type="domain" description="Fibronectin type-III" evidence="6">
    <location>
        <begin position="51"/>
        <end position="138"/>
    </location>
</feature>
<gene>
    <name evidence="7" type="ORF">CHS0354_023912</name>
</gene>
<keyword evidence="8" id="KW-1185">Reference proteome</keyword>
<dbReference type="SUPFAM" id="SSF49265">
    <property type="entry name" value="Fibronectin type III"/>
    <property type="match status" value="1"/>
</dbReference>
<dbReference type="PROSITE" id="PS50294">
    <property type="entry name" value="WD_REPEATS_REGION"/>
    <property type="match status" value="7"/>
</dbReference>
<dbReference type="SMART" id="SM00320">
    <property type="entry name" value="WD40"/>
    <property type="match status" value="7"/>
</dbReference>
<dbReference type="InterPro" id="IPR002909">
    <property type="entry name" value="IPT_dom"/>
</dbReference>
<comment type="similarity">
    <text evidence="4">Belongs to the WD repeat POC1 family.</text>
</comment>
<evidence type="ECO:0000256" key="5">
    <source>
        <dbReference type="PROSITE-ProRule" id="PRU00221"/>
    </source>
</evidence>